<dbReference type="EMBL" id="CAUYUJ010001517">
    <property type="protein sequence ID" value="CAK0796325.1"/>
    <property type="molecule type" value="Genomic_DNA"/>
</dbReference>
<keyword evidence="2" id="KW-1185">Reference proteome</keyword>
<reference evidence="1" key="1">
    <citation type="submission" date="2023-10" db="EMBL/GenBank/DDBJ databases">
        <authorList>
            <person name="Chen Y."/>
            <person name="Shah S."/>
            <person name="Dougan E. K."/>
            <person name="Thang M."/>
            <person name="Chan C."/>
        </authorList>
    </citation>
    <scope>NUCLEOTIDE SEQUENCE [LARGE SCALE GENOMIC DNA]</scope>
</reference>
<dbReference type="Proteomes" id="UP001189429">
    <property type="component" value="Unassembled WGS sequence"/>
</dbReference>
<evidence type="ECO:0000313" key="1">
    <source>
        <dbReference type="EMBL" id="CAK0796325.1"/>
    </source>
</evidence>
<name>A0ABN9PXA8_9DINO</name>
<accession>A0ABN9PXA8</accession>
<organism evidence="1 2">
    <name type="scientific">Prorocentrum cordatum</name>
    <dbReference type="NCBI Taxonomy" id="2364126"/>
    <lineage>
        <taxon>Eukaryota</taxon>
        <taxon>Sar</taxon>
        <taxon>Alveolata</taxon>
        <taxon>Dinophyceae</taxon>
        <taxon>Prorocentrales</taxon>
        <taxon>Prorocentraceae</taxon>
        <taxon>Prorocentrum</taxon>
    </lineage>
</organism>
<proteinExistence type="predicted"/>
<gene>
    <name evidence="1" type="ORF">PCOR1329_LOCUS5732</name>
</gene>
<evidence type="ECO:0000313" key="2">
    <source>
        <dbReference type="Proteomes" id="UP001189429"/>
    </source>
</evidence>
<protein>
    <submittedName>
        <fullName evidence="1">Uncharacterized protein</fullName>
    </submittedName>
</protein>
<comment type="caution">
    <text evidence="1">The sequence shown here is derived from an EMBL/GenBank/DDBJ whole genome shotgun (WGS) entry which is preliminary data.</text>
</comment>
<feature type="non-terminal residue" evidence="1">
    <location>
        <position position="1"/>
    </location>
</feature>
<sequence>VILVAHALHNGDEYTSQQRKQWWRDLIGICHKWKVQLAFLDANARLGSIVSEAVGSEGFRQDEDESGGLFHDMLLETGLAAADTLDHYPVFMRFESQGSTKAAQQQSGYDARGTQDPDKAAAFRMHLAAFPTVPHQVDMNQHLRDIIQYMYVGAQACFPKPARTPIKPYVSEAPLGIIIFRRQVRQAWRLWGKQDSGGVRRLVAAALEAGAPQNITNLELDLLVSELFQAFAEWDKQILAASELAAHMLEFLVKSKPALRRALKLSRNKLLDDLAQQLCNARSSNESRVEWGVLCQLQRFGGKRSKFQVEGLRIRRGSRGEVLATSGDLSEALTDYFAVVENGQALSWEELVERYNALPERGNVYPRELDMITPFRRLKHDIMKAAKRRGAGLDGLSNDLFQVAPQECTQILLPLFVKVDMSSREPLLFKGGWQCDQHKSGSPEPLEHYRGILLGCHAAKLHHAFLRGILLEATLNMLSVVQQGALPQRGTDIASLHLRSAMMAAKARKRANLSLYTDLKAAFYSVIRGFVARMAQSSEDIQNTLAGLEIPSCLEPLCHALVAKPGALDGLGSKHLLEAVVGVMECNWFQVRGSTRVVSPRLGREHEHVEEDVWDPAFMDDLVNGIELLDARLWKEAAIALVAIMCEDTKSRGFTMNWKAGKTELMAFFSSQGY</sequence>